<gene>
    <name evidence="2" type="ORF">FKW77_000876</name>
</gene>
<evidence type="ECO:0000313" key="3">
    <source>
        <dbReference type="Proteomes" id="UP000316270"/>
    </source>
</evidence>
<feature type="compositionally biased region" description="Acidic residues" evidence="1">
    <location>
        <begin position="104"/>
        <end position="114"/>
    </location>
</feature>
<feature type="region of interest" description="Disordered" evidence="1">
    <location>
        <begin position="76"/>
        <end position="186"/>
    </location>
</feature>
<sequence>MLTVTPEGPEMVVMSVCAETRVDNVLPKPSVTALGKPAVTVATEDEEPELPEALPVDGAKDGLLVKAGDALSDVAEEARPDETVEPLSRVILPPPKTETTLPDAAEEATPDEPAEPLSRVTLPPPRTERTRSDAAEDTLPVGDGFAVADKAGDAAFEGDAAPEGEDGLEGEAEGPATGSVGDAPADDDEALLRADERLDSAEESTEASGGLRKSFPSDVGAGSPFVPARDPVEPPREISDFDAQTLSGMLRGGYCDGRGEFDGQVVVVVETVGKNGGVGAGVETTSVSNELSRDDVKVSGQTVVWTAVLRVTTATLLCLTGHLVSHGGQPSIVTMEVRYAVEVDSAGNRSTTTTLVMVLWMTDCLTLPVTCQIRSKLQLEWGSRVVGMSCKLTLSTNKGCNGYHGGWDGDTLHRGCKECRQ</sequence>
<name>A0A517LQI4_9PEZI</name>
<organism evidence="2 3">
    <name type="scientific">Venturia effusa</name>
    <dbReference type="NCBI Taxonomy" id="50376"/>
    <lineage>
        <taxon>Eukaryota</taxon>
        <taxon>Fungi</taxon>
        <taxon>Dikarya</taxon>
        <taxon>Ascomycota</taxon>
        <taxon>Pezizomycotina</taxon>
        <taxon>Dothideomycetes</taxon>
        <taxon>Pleosporomycetidae</taxon>
        <taxon>Venturiales</taxon>
        <taxon>Venturiaceae</taxon>
        <taxon>Venturia</taxon>
    </lineage>
</organism>
<evidence type="ECO:0000313" key="2">
    <source>
        <dbReference type="EMBL" id="QDS77914.1"/>
    </source>
</evidence>
<feature type="region of interest" description="Disordered" evidence="1">
    <location>
        <begin position="198"/>
        <end position="238"/>
    </location>
</feature>
<dbReference type="Proteomes" id="UP000316270">
    <property type="component" value="Chromosome 19"/>
</dbReference>
<accession>A0A517LQI4</accession>
<feature type="compositionally biased region" description="Acidic residues" evidence="1">
    <location>
        <begin position="160"/>
        <end position="172"/>
    </location>
</feature>
<keyword evidence="3" id="KW-1185">Reference proteome</keyword>
<proteinExistence type="predicted"/>
<reference evidence="2 3" key="1">
    <citation type="submission" date="2019-07" db="EMBL/GenBank/DDBJ databases">
        <title>Finished genome of Venturia effusa.</title>
        <authorList>
            <person name="Young C.A."/>
            <person name="Cox M.P."/>
            <person name="Ganley A.R.D."/>
            <person name="David W.J."/>
        </authorList>
    </citation>
    <scope>NUCLEOTIDE SEQUENCE [LARGE SCALE GENOMIC DNA]</scope>
    <source>
        <strain evidence="3">albino</strain>
    </source>
</reference>
<dbReference type="AlphaFoldDB" id="A0A517LQI4"/>
<protein>
    <submittedName>
        <fullName evidence="2">Uncharacterized protein</fullName>
    </submittedName>
</protein>
<evidence type="ECO:0000256" key="1">
    <source>
        <dbReference type="SAM" id="MobiDB-lite"/>
    </source>
</evidence>
<dbReference type="EMBL" id="CP042203">
    <property type="protein sequence ID" value="QDS77914.1"/>
    <property type="molecule type" value="Genomic_DNA"/>
</dbReference>